<sequence length="644" mass="74521">MARRRIDDYFPRIRVAIEATQVPRPKSLFDLPWSVRRRIYEDLKLFPTRDDKPWVPIMMNPGRITERSCQLRLEDYEVPFIWESEPPTCHRCLLQRIEPSSTRLSFRLRSRPPEGECECDRFPMELFLVCRAMTKDVSRLFYSENSFEVVYTANGGFSTLENLSPEAVGALRNLTIRMNLCFCAKGPDCKMHSFGCHPSCKEFGHDKPLGFRDGLGKRSRNDARLLQSLRHLCHHLAAHLQPGRLRLTFVCECLDHDLAAELLSSLLLLSTLRSCSIALQKTFDARLREMAEQTRLRLLGYPESSITTPFPLRKLPRELQREVLHHTGLVAPQHLYYCSETNQPRFPLYGSDRTSVYDAESLNPAVLANSKLCCCRHHGSQSWPCACWRFPRELFLVDRQMEADARAIMYRENTWCLGWWEVFRAMEHLAFYKDDPESSVPKWSETWPRSRLPARVKLRQFPRFFKSARRIQLEFCFGEASNAVADHLMQFQDLFSMCNTTRLQLTLRLPHPSFPHPALPADMTAPIWLSHYHTVLCIAKALAAGNGDGAPKFRDFFVWIDSIRCHRRENEAGVSVRDCQGLGEHGMRQREQVLERIVMGEGYHSQSRGKQGKMHVPTRELPPEAQGALMCSDCSLIEDCQERE</sequence>
<dbReference type="Proteomes" id="UP000717696">
    <property type="component" value="Unassembled WGS sequence"/>
</dbReference>
<reference evidence="1" key="1">
    <citation type="journal article" date="2021" name="Nat. Commun.">
        <title>Genetic determinants of endophytism in the Arabidopsis root mycobiome.</title>
        <authorList>
            <person name="Mesny F."/>
            <person name="Miyauchi S."/>
            <person name="Thiergart T."/>
            <person name="Pickel B."/>
            <person name="Atanasova L."/>
            <person name="Karlsson M."/>
            <person name="Huettel B."/>
            <person name="Barry K.W."/>
            <person name="Haridas S."/>
            <person name="Chen C."/>
            <person name="Bauer D."/>
            <person name="Andreopoulos W."/>
            <person name="Pangilinan J."/>
            <person name="LaButti K."/>
            <person name="Riley R."/>
            <person name="Lipzen A."/>
            <person name="Clum A."/>
            <person name="Drula E."/>
            <person name="Henrissat B."/>
            <person name="Kohler A."/>
            <person name="Grigoriev I.V."/>
            <person name="Martin F.M."/>
            <person name="Hacquard S."/>
        </authorList>
    </citation>
    <scope>NUCLEOTIDE SEQUENCE</scope>
    <source>
        <strain evidence="1">MPI-CAGE-AT-0021</strain>
    </source>
</reference>
<dbReference type="EMBL" id="JAGMUU010000017">
    <property type="protein sequence ID" value="KAH7134473.1"/>
    <property type="molecule type" value="Genomic_DNA"/>
</dbReference>
<accession>A0A9P9EB95</accession>
<dbReference type="AlphaFoldDB" id="A0A9P9EB95"/>
<dbReference type="InterPro" id="IPR038883">
    <property type="entry name" value="AN11006-like"/>
</dbReference>
<protein>
    <submittedName>
        <fullName evidence="1">Uncharacterized protein</fullName>
    </submittedName>
</protein>
<name>A0A9P9EB95_9HYPO</name>
<evidence type="ECO:0000313" key="2">
    <source>
        <dbReference type="Proteomes" id="UP000717696"/>
    </source>
</evidence>
<comment type="caution">
    <text evidence="1">The sequence shown here is derived from an EMBL/GenBank/DDBJ whole genome shotgun (WGS) entry which is preliminary data.</text>
</comment>
<keyword evidence="2" id="KW-1185">Reference proteome</keyword>
<dbReference type="PANTHER" id="PTHR42085:SF2">
    <property type="entry name" value="F-BOX DOMAIN-CONTAINING PROTEIN"/>
    <property type="match status" value="1"/>
</dbReference>
<dbReference type="OrthoDB" id="2099276at2759"/>
<dbReference type="PANTHER" id="PTHR42085">
    <property type="entry name" value="F-BOX DOMAIN-CONTAINING PROTEIN"/>
    <property type="match status" value="1"/>
</dbReference>
<gene>
    <name evidence="1" type="ORF">B0J13DRAFT_609860</name>
</gene>
<organism evidence="1 2">
    <name type="scientific">Dactylonectria estremocensis</name>
    <dbReference type="NCBI Taxonomy" id="1079267"/>
    <lineage>
        <taxon>Eukaryota</taxon>
        <taxon>Fungi</taxon>
        <taxon>Dikarya</taxon>
        <taxon>Ascomycota</taxon>
        <taxon>Pezizomycotina</taxon>
        <taxon>Sordariomycetes</taxon>
        <taxon>Hypocreomycetidae</taxon>
        <taxon>Hypocreales</taxon>
        <taxon>Nectriaceae</taxon>
        <taxon>Dactylonectria</taxon>
    </lineage>
</organism>
<proteinExistence type="predicted"/>
<evidence type="ECO:0000313" key="1">
    <source>
        <dbReference type="EMBL" id="KAH7134473.1"/>
    </source>
</evidence>